<keyword evidence="5" id="KW-1185">Reference proteome</keyword>
<keyword evidence="1" id="KW-0677">Repeat</keyword>
<dbReference type="EMBL" id="JBBPBM010000169">
    <property type="protein sequence ID" value="KAK8502465.1"/>
    <property type="molecule type" value="Genomic_DNA"/>
</dbReference>
<dbReference type="InterPro" id="IPR044297">
    <property type="entry name" value="CSI1/2/3"/>
</dbReference>
<dbReference type="PANTHER" id="PTHR46369">
    <property type="entry name" value="PROTEIN CELLULOSE SYNTHASE INTERACTIVE 1"/>
    <property type="match status" value="1"/>
</dbReference>
<protein>
    <submittedName>
        <fullName evidence="4">Uncharacterized protein</fullName>
    </submittedName>
</protein>
<feature type="compositionally biased region" description="Basic residues" evidence="2">
    <location>
        <begin position="8"/>
        <end position="17"/>
    </location>
</feature>
<accession>A0ABR2B6E1</accession>
<dbReference type="SMART" id="SM00185">
    <property type="entry name" value="ARM"/>
    <property type="match status" value="5"/>
</dbReference>
<reference evidence="4 5" key="1">
    <citation type="journal article" date="2024" name="G3 (Bethesda)">
        <title>Genome assembly of Hibiscus sabdariffa L. provides insights into metabolisms of medicinal natural products.</title>
        <authorList>
            <person name="Kim T."/>
        </authorList>
    </citation>
    <scope>NUCLEOTIDE SEQUENCE [LARGE SCALE GENOMIC DNA]</scope>
    <source>
        <strain evidence="4">TK-2024</strain>
        <tissue evidence="4">Old leaves</tissue>
    </source>
</reference>
<keyword evidence="3" id="KW-1133">Transmembrane helix</keyword>
<proteinExistence type="predicted"/>
<keyword evidence="3" id="KW-0812">Transmembrane</keyword>
<organism evidence="4 5">
    <name type="scientific">Hibiscus sabdariffa</name>
    <name type="common">roselle</name>
    <dbReference type="NCBI Taxonomy" id="183260"/>
    <lineage>
        <taxon>Eukaryota</taxon>
        <taxon>Viridiplantae</taxon>
        <taxon>Streptophyta</taxon>
        <taxon>Embryophyta</taxon>
        <taxon>Tracheophyta</taxon>
        <taxon>Spermatophyta</taxon>
        <taxon>Magnoliopsida</taxon>
        <taxon>eudicotyledons</taxon>
        <taxon>Gunneridae</taxon>
        <taxon>Pentapetalae</taxon>
        <taxon>rosids</taxon>
        <taxon>malvids</taxon>
        <taxon>Malvales</taxon>
        <taxon>Malvaceae</taxon>
        <taxon>Malvoideae</taxon>
        <taxon>Hibiscus</taxon>
    </lineage>
</organism>
<feature type="transmembrane region" description="Helical" evidence="3">
    <location>
        <begin position="78"/>
        <end position="99"/>
    </location>
</feature>
<dbReference type="InterPro" id="IPR000225">
    <property type="entry name" value="Armadillo"/>
</dbReference>
<dbReference type="InterPro" id="IPR011989">
    <property type="entry name" value="ARM-like"/>
</dbReference>
<sequence>MVELGTRKPGKKQKLKKSNAITETFPDNEKTRLSSPPSIYSASSPSKQALSTPLAKFFTLHSTFFLEKTAENFCVANILKLIMVLVLSYIVLLYLYLVYKLGICQCVAHSLCRMAWRCISCWFSSWQLYCNFLCNKLRNVERINRRRRRRTIELQFDSSEDCEDHNYDDDEDNDDKSLSYSISRQMEEGEEFDVLHPVVVLGGRIALWLLLILSSCLSKHKITIMEAGGLEVLSDKLVNYASNPLISALLLAILFQDANVVLCPATMHIIPSLALLLKSEEVIDRYFAAQAMASLVCNRSKGINSVDLLRPIPDRPGAPPIDVQLLTHISDGSDANKLIMGEAGAIDALTKYLSLSPQDSTEADICELLRILFGNQELIQYEASLSSLNQLIAVLRLGSKNARFSAVRALHQIFYAHNAIDSELARQAVQPLVDMLSSASESEQEAALVALIKLTSGNASKAALMTDVEGNPLESIYKILASASSLELKRNAAQLCFVLFGNTRFRADPIASECIQPLISLMQSDASTTVESGVCAFERLLHDERQVELAVAYDIVDLLVGLVSGRNHQLIDASICALIKLGKDRTPLKSDMVKAGVIDKCLEVLPLASGSLCSSIAELFRILTNSNAIARSSDAAKIIEPLFMVLLRPDFGLWGQHSALQALVNILEKPQSLANLKLTPSQVIEPLISFLESPAQAIQQLGT</sequence>
<evidence type="ECO:0000256" key="1">
    <source>
        <dbReference type="ARBA" id="ARBA00022737"/>
    </source>
</evidence>
<evidence type="ECO:0000256" key="3">
    <source>
        <dbReference type="SAM" id="Phobius"/>
    </source>
</evidence>
<evidence type="ECO:0000313" key="4">
    <source>
        <dbReference type="EMBL" id="KAK8502465.1"/>
    </source>
</evidence>
<dbReference type="InterPro" id="IPR016024">
    <property type="entry name" value="ARM-type_fold"/>
</dbReference>
<name>A0ABR2B6E1_9ROSI</name>
<comment type="caution">
    <text evidence="4">The sequence shown here is derived from an EMBL/GenBank/DDBJ whole genome shotgun (WGS) entry which is preliminary data.</text>
</comment>
<keyword evidence="3" id="KW-0472">Membrane</keyword>
<evidence type="ECO:0000256" key="2">
    <source>
        <dbReference type="SAM" id="MobiDB-lite"/>
    </source>
</evidence>
<dbReference type="PANTHER" id="PTHR46369:SF1">
    <property type="entry name" value="PROTEIN CELLULOSE SYNTHASE INTERACTIVE 3"/>
    <property type="match status" value="1"/>
</dbReference>
<evidence type="ECO:0000313" key="5">
    <source>
        <dbReference type="Proteomes" id="UP001472677"/>
    </source>
</evidence>
<gene>
    <name evidence="4" type="ORF">V6N12_020057</name>
</gene>
<dbReference type="SUPFAM" id="SSF48371">
    <property type="entry name" value="ARM repeat"/>
    <property type="match status" value="2"/>
</dbReference>
<dbReference type="Gene3D" id="1.25.10.10">
    <property type="entry name" value="Leucine-rich Repeat Variant"/>
    <property type="match status" value="3"/>
</dbReference>
<feature type="region of interest" description="Disordered" evidence="2">
    <location>
        <begin position="1"/>
        <end position="40"/>
    </location>
</feature>
<dbReference type="Proteomes" id="UP001472677">
    <property type="component" value="Unassembled WGS sequence"/>
</dbReference>